<dbReference type="EMBL" id="CP049740">
    <property type="protein sequence ID" value="QII83161.1"/>
    <property type="molecule type" value="Genomic_DNA"/>
</dbReference>
<dbReference type="GO" id="GO:0004519">
    <property type="term" value="F:endonuclease activity"/>
    <property type="evidence" value="ECO:0007669"/>
    <property type="project" value="UniProtKB-KW"/>
</dbReference>
<evidence type="ECO:0000313" key="3">
    <source>
        <dbReference type="EMBL" id="QII83161.1"/>
    </source>
</evidence>
<dbReference type="SUPFAM" id="SSF56219">
    <property type="entry name" value="DNase I-like"/>
    <property type="match status" value="1"/>
</dbReference>
<dbReference type="AlphaFoldDB" id="A0A6G7KD61"/>
<dbReference type="Gene3D" id="3.60.10.10">
    <property type="entry name" value="Endonuclease/exonuclease/phosphatase"/>
    <property type="match status" value="1"/>
</dbReference>
<keyword evidence="3" id="KW-0255">Endonuclease</keyword>
<name>A0A6G7KD61_9LACT</name>
<protein>
    <submittedName>
        <fullName evidence="3">Endonuclease/exonuclease/phosphatase family protein</fullName>
    </submittedName>
</protein>
<dbReference type="InterPro" id="IPR036691">
    <property type="entry name" value="Endo/exonu/phosph_ase_sf"/>
</dbReference>
<reference evidence="3 4" key="1">
    <citation type="journal article" date="2017" name="Int. J. Syst. Evol. Microbiol.">
        <title>Jeotgalibaca porci sp. nov. and Jeotgalibaca arthritidis sp. nov., isolated from pigs, and emended description of the genus Jeotgalibaca.</title>
        <authorList>
            <person name="Zamora L."/>
            <person name="Perez-Sancho M."/>
            <person name="Dominguez L."/>
            <person name="Fernandez-Garayzabal J.F."/>
            <person name="Vela A.I."/>
        </authorList>
    </citation>
    <scope>NUCLEOTIDE SEQUENCE [LARGE SCALE GENOMIC DNA]</scope>
    <source>
        <strain evidence="3 4">CECT 9157</strain>
    </source>
</reference>
<dbReference type="InterPro" id="IPR051547">
    <property type="entry name" value="TDP2-like"/>
</dbReference>
<keyword evidence="4" id="KW-1185">Reference proteome</keyword>
<evidence type="ECO:0000256" key="1">
    <source>
        <dbReference type="ARBA" id="ARBA00022801"/>
    </source>
</evidence>
<evidence type="ECO:0000259" key="2">
    <source>
        <dbReference type="Pfam" id="PF03372"/>
    </source>
</evidence>
<keyword evidence="3" id="KW-0269">Exonuclease</keyword>
<dbReference type="Pfam" id="PF03372">
    <property type="entry name" value="Exo_endo_phos"/>
    <property type="match status" value="1"/>
</dbReference>
<dbReference type="Proteomes" id="UP000501451">
    <property type="component" value="Chromosome"/>
</dbReference>
<keyword evidence="1" id="KW-0378">Hydrolase</keyword>
<keyword evidence="3" id="KW-0540">Nuclease</keyword>
<evidence type="ECO:0000313" key="4">
    <source>
        <dbReference type="Proteomes" id="UP000501451"/>
    </source>
</evidence>
<dbReference type="CDD" id="cd09079">
    <property type="entry name" value="RgfB-like"/>
    <property type="match status" value="1"/>
</dbReference>
<gene>
    <name evidence="3" type="ORF">G7057_07365</name>
</gene>
<dbReference type="InterPro" id="IPR005135">
    <property type="entry name" value="Endo/exonuclease/phosphatase"/>
</dbReference>
<dbReference type="PANTHER" id="PTHR15822:SF23">
    <property type="entry name" value="ENDONUCLEASE_EXONUCLEASE_PHOSPHATASE FAMILY PROTEIN"/>
    <property type="match status" value="1"/>
</dbReference>
<feature type="domain" description="Endonuclease/exonuclease/phosphatase" evidence="2">
    <location>
        <begin position="15"/>
        <end position="264"/>
    </location>
</feature>
<proteinExistence type="predicted"/>
<organism evidence="3 4">
    <name type="scientific">Jeotgalibaca arthritidis</name>
    <dbReference type="NCBI Taxonomy" id="1868794"/>
    <lineage>
        <taxon>Bacteria</taxon>
        <taxon>Bacillati</taxon>
        <taxon>Bacillota</taxon>
        <taxon>Bacilli</taxon>
        <taxon>Lactobacillales</taxon>
        <taxon>Carnobacteriaceae</taxon>
        <taxon>Jeotgalibaca</taxon>
    </lineage>
</organism>
<dbReference type="KEGG" id="jar:G7057_07365"/>
<accession>A0A6G7KD61</accession>
<dbReference type="PANTHER" id="PTHR15822">
    <property type="entry name" value="TRAF AND TNF RECEPTOR-ASSOCIATED PROTEIN"/>
    <property type="match status" value="1"/>
</dbReference>
<dbReference type="GO" id="GO:0004527">
    <property type="term" value="F:exonuclease activity"/>
    <property type="evidence" value="ECO:0007669"/>
    <property type="project" value="UniProtKB-KW"/>
</dbReference>
<sequence length="274" mass="31853">MTLNTHSWMEEEANEKLIQLADRIIEMDYEVVALQEVNQLLDSKQATTDQFFQAVAKQRPIHVDNFAYVLTELLKERGRSYYWSWTASHIGYDRYAEGVAILSKQPIQASDCRVSVEDDFSDYHTRRLLIGKTKVFGQTVRIVSSHYSWWQADQEAGFSYEWDRTLDYLKQESGPIMLMGDLNNAADVREEGYDYVHQTAPQLHDAYQLASEKQGRYTVEKSIDGWEGNHQQLRIDYIFLTADFSVETYRVIFDGKTGPVVSDHYGVEVRLVHR</sequence>